<dbReference type="RefSeq" id="WP_046556182.1">
    <property type="nucleotide sequence ID" value="NZ_LAHO01000002.1"/>
</dbReference>
<dbReference type="SUPFAM" id="SSF52172">
    <property type="entry name" value="CheY-like"/>
    <property type="match status" value="1"/>
</dbReference>
<evidence type="ECO:0000256" key="2">
    <source>
        <dbReference type="PROSITE-ProRule" id="PRU00169"/>
    </source>
</evidence>
<dbReference type="EMBL" id="LAHO01000002">
    <property type="protein sequence ID" value="KKO46935.1"/>
    <property type="molecule type" value="Genomic_DNA"/>
</dbReference>
<protein>
    <submittedName>
        <fullName evidence="5">Transcriptional regulator</fullName>
    </submittedName>
</protein>
<dbReference type="PATRIC" id="fig|336831.14.peg.3773"/>
<evidence type="ECO:0000256" key="1">
    <source>
        <dbReference type="ARBA" id="ARBA00023012"/>
    </source>
</evidence>
<name>A0A0M2VBD6_9GAMM</name>
<dbReference type="SMART" id="SM00448">
    <property type="entry name" value="REC"/>
    <property type="match status" value="1"/>
</dbReference>
<dbReference type="SMART" id="SM00850">
    <property type="entry name" value="LytTR"/>
    <property type="match status" value="1"/>
</dbReference>
<dbReference type="Gene3D" id="2.40.50.1020">
    <property type="entry name" value="LytTr DNA-binding domain"/>
    <property type="match status" value="1"/>
</dbReference>
<evidence type="ECO:0000313" key="6">
    <source>
        <dbReference type="Proteomes" id="UP000034228"/>
    </source>
</evidence>
<dbReference type="InterPro" id="IPR001789">
    <property type="entry name" value="Sig_transdc_resp-reg_receiver"/>
</dbReference>
<dbReference type="PANTHER" id="PTHR37299">
    <property type="entry name" value="TRANSCRIPTIONAL REGULATOR-RELATED"/>
    <property type="match status" value="1"/>
</dbReference>
<dbReference type="PROSITE" id="PS50930">
    <property type="entry name" value="HTH_LYTTR"/>
    <property type="match status" value="1"/>
</dbReference>
<organism evidence="5 6">
    <name type="scientific">Arsukibacterium ikkense</name>
    <dbReference type="NCBI Taxonomy" id="336831"/>
    <lineage>
        <taxon>Bacteria</taxon>
        <taxon>Pseudomonadati</taxon>
        <taxon>Pseudomonadota</taxon>
        <taxon>Gammaproteobacteria</taxon>
        <taxon>Chromatiales</taxon>
        <taxon>Chromatiaceae</taxon>
        <taxon>Arsukibacterium</taxon>
    </lineage>
</organism>
<gene>
    <name evidence="5" type="ORF">WG68_03075</name>
</gene>
<evidence type="ECO:0000259" key="4">
    <source>
        <dbReference type="PROSITE" id="PS50930"/>
    </source>
</evidence>
<dbReference type="PANTHER" id="PTHR37299:SF1">
    <property type="entry name" value="STAGE 0 SPORULATION PROTEIN A HOMOLOG"/>
    <property type="match status" value="1"/>
</dbReference>
<dbReference type="PROSITE" id="PS50110">
    <property type="entry name" value="RESPONSE_REGULATORY"/>
    <property type="match status" value="1"/>
</dbReference>
<evidence type="ECO:0000259" key="3">
    <source>
        <dbReference type="PROSITE" id="PS50110"/>
    </source>
</evidence>
<dbReference type="Pfam" id="PF00072">
    <property type="entry name" value="Response_reg"/>
    <property type="match status" value="1"/>
</dbReference>
<proteinExistence type="predicted"/>
<keyword evidence="1" id="KW-0902">Two-component regulatory system</keyword>
<feature type="domain" description="HTH LytTR-type" evidence="4">
    <location>
        <begin position="154"/>
        <end position="249"/>
    </location>
</feature>
<dbReference type="OrthoDB" id="236568at2"/>
<dbReference type="Proteomes" id="UP000034228">
    <property type="component" value="Unassembled WGS sequence"/>
</dbReference>
<reference evidence="5 6" key="1">
    <citation type="submission" date="2015-03" db="EMBL/GenBank/DDBJ databases">
        <title>Draft genome sequences of two protease-producing strains of Arsukibacterium isolated from two cold and alkaline environments.</title>
        <authorList>
            <person name="Lylloff J.E."/>
            <person name="Skov L.B."/>
            <person name="Jepsen M."/>
            <person name="Hallin P.F."/>
            <person name="Sorensen S.J."/>
            <person name="Stougaard P."/>
            <person name="Glaring M.A."/>
        </authorList>
    </citation>
    <scope>NUCLEOTIDE SEQUENCE [LARGE SCALE GENOMIC DNA]</scope>
    <source>
        <strain evidence="5 6">GCM72</strain>
    </source>
</reference>
<dbReference type="AlphaFoldDB" id="A0A0M2VBD6"/>
<sequence>MPHHYKTLIVDDERLARNELKRLLLPHPECEIVAEAASATAALAILAQQTIDLVFMDIQMPEISGIELANDIPEATRFVFVTAFNSYALDAFSLNAVDYLLKPVAPERLAKTIARLPPPQASPTTATNTEPQPAVNCLPEHHGILLKFGDINRIVRLQEIYRFESIGNHAAVYTSYGKSFIHSSLARIEQKLDPLFFFKTSRADIIRIGSISHLEPAIADGGLIAVLQDGQHINVSRRQAQQLKHQFSTF</sequence>
<dbReference type="GO" id="GO:0003677">
    <property type="term" value="F:DNA binding"/>
    <property type="evidence" value="ECO:0007669"/>
    <property type="project" value="InterPro"/>
</dbReference>
<keyword evidence="2" id="KW-0597">Phosphoprotein</keyword>
<dbReference type="InterPro" id="IPR007492">
    <property type="entry name" value="LytTR_DNA-bd_dom"/>
</dbReference>
<dbReference type="InterPro" id="IPR046947">
    <property type="entry name" value="LytR-like"/>
</dbReference>
<dbReference type="STRING" id="336831.WG68_03075"/>
<comment type="caution">
    <text evidence="5">The sequence shown here is derived from an EMBL/GenBank/DDBJ whole genome shotgun (WGS) entry which is preliminary data.</text>
</comment>
<accession>A0A0M2VBD6</accession>
<dbReference type="InterPro" id="IPR011006">
    <property type="entry name" value="CheY-like_superfamily"/>
</dbReference>
<feature type="modified residue" description="4-aspartylphosphate" evidence="2">
    <location>
        <position position="57"/>
    </location>
</feature>
<dbReference type="Gene3D" id="3.40.50.2300">
    <property type="match status" value="1"/>
</dbReference>
<dbReference type="GO" id="GO:0000156">
    <property type="term" value="F:phosphorelay response regulator activity"/>
    <property type="evidence" value="ECO:0007669"/>
    <property type="project" value="InterPro"/>
</dbReference>
<evidence type="ECO:0000313" key="5">
    <source>
        <dbReference type="EMBL" id="KKO46935.1"/>
    </source>
</evidence>
<feature type="domain" description="Response regulatory" evidence="3">
    <location>
        <begin position="6"/>
        <end position="117"/>
    </location>
</feature>
<keyword evidence="6" id="KW-1185">Reference proteome</keyword>
<dbReference type="Pfam" id="PF04397">
    <property type="entry name" value="LytTR"/>
    <property type="match status" value="1"/>
</dbReference>